<dbReference type="InterPro" id="IPR027329">
    <property type="entry name" value="TPX2_C"/>
</dbReference>
<keyword evidence="8" id="KW-1185">Reference proteome</keyword>
<feature type="compositionally biased region" description="Basic and acidic residues" evidence="5">
    <location>
        <begin position="1055"/>
        <end position="1068"/>
    </location>
</feature>
<dbReference type="EMBL" id="JBANRG010000017">
    <property type="protein sequence ID" value="KAK7458766.1"/>
    <property type="molecule type" value="Genomic_DNA"/>
</dbReference>
<feature type="compositionally biased region" description="Low complexity" evidence="5">
    <location>
        <begin position="902"/>
        <end position="926"/>
    </location>
</feature>
<feature type="compositionally biased region" description="Basic and acidic residues" evidence="5">
    <location>
        <begin position="1106"/>
        <end position="1120"/>
    </location>
</feature>
<feature type="compositionally biased region" description="Low complexity" evidence="5">
    <location>
        <begin position="602"/>
        <end position="613"/>
    </location>
</feature>
<comment type="subcellular location">
    <subcellularLocation>
        <location evidence="1">Cytoplasm</location>
        <location evidence="1">Cytoskeleton</location>
    </subcellularLocation>
</comment>
<evidence type="ECO:0000259" key="6">
    <source>
        <dbReference type="Pfam" id="PF06886"/>
    </source>
</evidence>
<evidence type="ECO:0000313" key="8">
    <source>
        <dbReference type="Proteomes" id="UP001498398"/>
    </source>
</evidence>
<feature type="compositionally biased region" description="Low complexity" evidence="5">
    <location>
        <begin position="276"/>
        <end position="285"/>
    </location>
</feature>
<feature type="region of interest" description="Disordered" evidence="5">
    <location>
        <begin position="680"/>
        <end position="716"/>
    </location>
</feature>
<feature type="compositionally biased region" description="Low complexity" evidence="5">
    <location>
        <begin position="305"/>
        <end position="315"/>
    </location>
</feature>
<feature type="compositionally biased region" description="Basic and acidic residues" evidence="5">
    <location>
        <begin position="1419"/>
        <end position="1457"/>
    </location>
</feature>
<feature type="compositionally biased region" description="Basic and acidic residues" evidence="5">
    <location>
        <begin position="1291"/>
        <end position="1313"/>
    </location>
</feature>
<feature type="compositionally biased region" description="Polar residues" evidence="5">
    <location>
        <begin position="247"/>
        <end position="275"/>
    </location>
</feature>
<gene>
    <name evidence="7" type="ORF">VKT23_009771</name>
</gene>
<feature type="compositionally biased region" description="Basic and acidic residues" evidence="5">
    <location>
        <begin position="1465"/>
        <end position="1476"/>
    </location>
</feature>
<feature type="compositionally biased region" description="Low complexity" evidence="5">
    <location>
        <begin position="456"/>
        <end position="483"/>
    </location>
</feature>
<feature type="compositionally biased region" description="Polar residues" evidence="5">
    <location>
        <begin position="1157"/>
        <end position="1172"/>
    </location>
</feature>
<feature type="region of interest" description="Disordered" evidence="5">
    <location>
        <begin position="119"/>
        <end position="157"/>
    </location>
</feature>
<evidence type="ECO:0000256" key="3">
    <source>
        <dbReference type="ARBA" id="ARBA00022490"/>
    </source>
</evidence>
<feature type="region of interest" description="Disordered" evidence="5">
    <location>
        <begin position="746"/>
        <end position="1365"/>
    </location>
</feature>
<evidence type="ECO:0000256" key="5">
    <source>
        <dbReference type="SAM" id="MobiDB-lite"/>
    </source>
</evidence>
<feature type="compositionally biased region" description="Basic and acidic residues" evidence="5">
    <location>
        <begin position="825"/>
        <end position="840"/>
    </location>
</feature>
<feature type="compositionally biased region" description="Basic and acidic residues" evidence="5">
    <location>
        <begin position="766"/>
        <end position="778"/>
    </location>
</feature>
<evidence type="ECO:0000256" key="2">
    <source>
        <dbReference type="ARBA" id="ARBA00005885"/>
    </source>
</evidence>
<dbReference type="Pfam" id="PF06886">
    <property type="entry name" value="TPX2"/>
    <property type="match status" value="1"/>
</dbReference>
<evidence type="ECO:0000256" key="1">
    <source>
        <dbReference type="ARBA" id="ARBA00004245"/>
    </source>
</evidence>
<proteinExistence type="inferred from homology"/>
<feature type="compositionally biased region" description="Basic and acidic residues" evidence="5">
    <location>
        <begin position="847"/>
        <end position="857"/>
    </location>
</feature>
<feature type="compositionally biased region" description="Basic and acidic residues" evidence="5">
    <location>
        <begin position="346"/>
        <end position="356"/>
    </location>
</feature>
<feature type="compositionally biased region" description="Basic and acidic residues" evidence="5">
    <location>
        <begin position="989"/>
        <end position="1019"/>
    </location>
</feature>
<sequence>MDEEHDLSLRHLPDVSHFSFHPNHEPTEIEESFQIPTTGQSSLMRDAGEYSYLLADVEDDFFANLSKGKGRQGEEEDSFAIPNTVEIGLRRSPRKRTGTGMVGSTPRADAKAKAKILGPANTPRMRGRSKSRSVSPAKKGKGKDLGQLVEDEELEDAGATSTPRRMVKLKNEIALLDEEFDFDMEGVSGTSEDLMPVFSAKEKRGRKSLFSRPPLGPFDFSALEVSESDIAPQITETQPPAQDESQRTTSASNTKTINKPTSTSFPVQDATISGASTTTTVPARTTRSRSKTVSLPEPKPMTTFAAEATSSQEQSSVEERLPHSEVLPSAVDNATITNIKQGSDSSKPKSTTEKATGHGRSKSMTISKPVSKPVPTSTSTQPVSASHELSVVGEKRLPPVATTTFAMTTTATATNTEASSNTSADANSDPAQLKPKTQKLTTGHGRSRSRTISRPASISTTFTATTSTKPMSSAATATLAASTHPPVLTSASASEPASMLESKPESESGAESASTSSSSWLNKHLSTVASFVKANSRKSKSIEESVAVTVGANGTADADVAKEEVRTNETERSSTAPTLSAPGPIYTSNSSSVPLKSETSEADAPTTSTSTSISTVAAFVKANKPKSKSGSSIFGTRANTAFASSSGLAEPSASAAPASTSTPASSAPIGVDSTIAIAAQTQVEVPTLDNAGPSTEGEGGEDVKRDEDSDSVDMALDDAELVQEAPVQIESDAYTDVEQAYVAAAHEDEACAEPEAEMQLEVADPILEHATHGEDQRSKQKQKSGTERQPPAMKTLATEKNDKGKQKTATATMAAKSAATASTKSAEDPKPGTKDKETTGARRLKGKGKEGVKEVRTQKIAQRPMTVPHTTSVNNTVKDEEKTKEKMKARTETSTRPAPAQTTAAVAKPSSSSSSARPASTSSKPTLNAKPLRPVPGHSRSTSITSTRAKVQVPSATKTTASASNPESSNDPSATKGGEAVVAPTIIDDLTKRARDEDAPHTLSHRKEEPRLDPETGKEKRARVPAPTFTYEDENVPVEGSSTSRPCSPGLVSGEDNHDVDSGDRAAEVSEEAEEATIQTVQMISRPPSPCRPSSKRKSNSVSDFTEGHEVDIEHDDDRSPSSADNGEALVADAAPLASQHADQYEEPPKKRGRTISGATSNSRSRVPSNAGTALARRSPRGLLRASRDAKVKATKSSTVTGSRRVVSHNNATITMGETGAGSSLVNPGSSSTGTTTRNRAASISVSKPTVASSAWAKTAVASQNAVNGSVGTSGSGGLTKPVPFTFRSSARAEVRSAHTGEDGENEKPESRTRTRTRSISSRSQVSNSHSRSTSSFQPDALNLNSKLMSSSGSNASTSGPISSLPLTTSSLGLSIPDFSSLHATQAAHLSQIKSSIKAQNQPTVPSTRPIGLYTSLRSEMRKDFDEKVKRKQEEMDKKREEERKEREEEEERELREMRKKMVVKAHEVPDWYRDAPKKRKRRGEGDEAGEGEGERQQSVQEREICDPGQEEGKQ</sequence>
<feature type="compositionally biased region" description="Low complexity" evidence="5">
    <location>
        <begin position="807"/>
        <end position="824"/>
    </location>
</feature>
<keyword evidence="4" id="KW-0206">Cytoskeleton</keyword>
<evidence type="ECO:0000313" key="7">
    <source>
        <dbReference type="EMBL" id="KAK7458766.1"/>
    </source>
</evidence>
<feature type="compositionally biased region" description="Low complexity" evidence="5">
    <location>
        <begin position="507"/>
        <end position="519"/>
    </location>
</feature>
<feature type="domain" description="TPX2 C-terminal" evidence="6">
    <location>
        <begin position="1413"/>
        <end position="1481"/>
    </location>
</feature>
<comment type="caution">
    <text evidence="7">The sequence shown here is derived from an EMBL/GenBank/DDBJ whole genome shotgun (WGS) entry which is preliminary data.</text>
</comment>
<feature type="compositionally biased region" description="Low complexity" evidence="5">
    <location>
        <begin position="1318"/>
        <end position="1336"/>
    </location>
</feature>
<feature type="compositionally biased region" description="Basic and acidic residues" evidence="5">
    <location>
        <begin position="559"/>
        <end position="572"/>
    </location>
</feature>
<feature type="region of interest" description="Disordered" evidence="5">
    <location>
        <begin position="227"/>
        <end position="519"/>
    </location>
</feature>
<comment type="similarity">
    <text evidence="2">Belongs to the TPX2 family.</text>
</comment>
<organism evidence="7 8">
    <name type="scientific">Marasmiellus scandens</name>
    <dbReference type="NCBI Taxonomy" id="2682957"/>
    <lineage>
        <taxon>Eukaryota</taxon>
        <taxon>Fungi</taxon>
        <taxon>Dikarya</taxon>
        <taxon>Basidiomycota</taxon>
        <taxon>Agaricomycotina</taxon>
        <taxon>Agaricomycetes</taxon>
        <taxon>Agaricomycetidae</taxon>
        <taxon>Agaricales</taxon>
        <taxon>Marasmiineae</taxon>
        <taxon>Omphalotaceae</taxon>
        <taxon>Marasmiellus</taxon>
    </lineage>
</organism>
<evidence type="ECO:0000256" key="4">
    <source>
        <dbReference type="ARBA" id="ARBA00023212"/>
    </source>
</evidence>
<feature type="compositionally biased region" description="Low complexity" evidence="5">
    <location>
        <begin position="401"/>
        <end position="428"/>
    </location>
</feature>
<reference evidence="7 8" key="1">
    <citation type="submission" date="2024-01" db="EMBL/GenBank/DDBJ databases">
        <title>A draft genome for the cacao thread blight pathogen Marasmiellus scandens.</title>
        <authorList>
            <person name="Baruah I.K."/>
            <person name="Leung J."/>
            <person name="Bukari Y."/>
            <person name="Amoako-Attah I."/>
            <person name="Meinhardt L.W."/>
            <person name="Bailey B.A."/>
            <person name="Cohen S.P."/>
        </authorList>
    </citation>
    <scope>NUCLEOTIDE SEQUENCE [LARGE SCALE GENOMIC DNA]</scope>
    <source>
        <strain evidence="7 8">GH-19</strain>
    </source>
</reference>
<feature type="compositionally biased region" description="Basic and acidic residues" evidence="5">
    <location>
        <begin position="877"/>
        <end position="893"/>
    </location>
</feature>
<feature type="compositionally biased region" description="Polar residues" evidence="5">
    <location>
        <begin position="1209"/>
        <end position="1228"/>
    </location>
</feature>
<feature type="compositionally biased region" description="Low complexity" evidence="5">
    <location>
        <begin position="1350"/>
        <end position="1365"/>
    </location>
</feature>
<feature type="region of interest" description="Disordered" evidence="5">
    <location>
        <begin position="643"/>
        <end position="668"/>
    </location>
</feature>
<dbReference type="Proteomes" id="UP001498398">
    <property type="component" value="Unassembled WGS sequence"/>
</dbReference>
<feature type="compositionally biased region" description="Polar residues" evidence="5">
    <location>
        <begin position="362"/>
        <end position="384"/>
    </location>
</feature>
<feature type="region of interest" description="Disordered" evidence="5">
    <location>
        <begin position="533"/>
        <end position="613"/>
    </location>
</feature>
<protein>
    <recommendedName>
        <fullName evidence="6">TPX2 C-terminal domain-containing protein</fullName>
    </recommendedName>
</protein>
<name>A0ABR1JDX8_9AGAR</name>
<feature type="compositionally biased region" description="Polar residues" evidence="5">
    <location>
        <begin position="1238"/>
        <end position="1253"/>
    </location>
</feature>
<feature type="region of interest" description="Disordered" evidence="5">
    <location>
        <begin position="1394"/>
        <end position="1515"/>
    </location>
</feature>
<feature type="compositionally biased region" description="Polar residues" evidence="5">
    <location>
        <begin position="332"/>
        <end position="345"/>
    </location>
</feature>
<feature type="compositionally biased region" description="Polar residues" evidence="5">
    <location>
        <begin position="1394"/>
        <end position="1407"/>
    </location>
</feature>
<feature type="compositionally biased region" description="Polar residues" evidence="5">
    <location>
        <begin position="939"/>
        <end position="973"/>
    </location>
</feature>
<keyword evidence="3" id="KW-0963">Cytoplasm</keyword>
<accession>A0ABR1JDX8</accession>
<feature type="compositionally biased region" description="Basic and acidic residues" evidence="5">
    <location>
        <begin position="1493"/>
        <end position="1515"/>
    </location>
</feature>